<evidence type="ECO:0000313" key="3">
    <source>
        <dbReference type="EMBL" id="TDK43147.1"/>
    </source>
</evidence>
<evidence type="ECO:0000259" key="2">
    <source>
        <dbReference type="Pfam" id="PF09361"/>
    </source>
</evidence>
<gene>
    <name evidence="3" type="ORF">E1832_17995</name>
</gene>
<keyword evidence="4" id="KW-1185">Reference proteome</keyword>
<dbReference type="RefSeq" id="WP_133361154.1">
    <property type="nucleotide sequence ID" value="NZ_SMUV01000072.1"/>
</dbReference>
<evidence type="ECO:0000256" key="1">
    <source>
        <dbReference type="SAM" id="MobiDB-lite"/>
    </source>
</evidence>
<dbReference type="Pfam" id="PF09361">
    <property type="entry name" value="Phasin_2"/>
    <property type="match status" value="1"/>
</dbReference>
<feature type="region of interest" description="Disordered" evidence="1">
    <location>
        <begin position="124"/>
        <end position="153"/>
    </location>
</feature>
<evidence type="ECO:0000313" key="4">
    <source>
        <dbReference type="Proteomes" id="UP000295301"/>
    </source>
</evidence>
<protein>
    <submittedName>
        <fullName evidence="3">Phasin, PhaP</fullName>
    </submittedName>
</protein>
<dbReference type="Proteomes" id="UP000295301">
    <property type="component" value="Unassembled WGS sequence"/>
</dbReference>
<feature type="compositionally biased region" description="Low complexity" evidence="1">
    <location>
        <begin position="137"/>
        <end position="147"/>
    </location>
</feature>
<name>A0A4V6PM27_9RHOB</name>
<organism evidence="3 4">
    <name type="scientific">Antarcticimicrobium luteum</name>
    <dbReference type="NCBI Taxonomy" id="2547397"/>
    <lineage>
        <taxon>Bacteria</taxon>
        <taxon>Pseudomonadati</taxon>
        <taxon>Pseudomonadota</taxon>
        <taxon>Alphaproteobacteria</taxon>
        <taxon>Rhodobacterales</taxon>
        <taxon>Paracoccaceae</taxon>
        <taxon>Antarcticimicrobium</taxon>
    </lineage>
</organism>
<accession>A0A4V6PM27</accession>
<feature type="domain" description="Phasin" evidence="2">
    <location>
        <begin position="22"/>
        <end position="114"/>
    </location>
</feature>
<sequence length="153" mass="16079">MTNNDYSAMMKDMWKALPVDMSAMEDAFKTSAALSEKLSGVALEAAGKSAELSTQWAQDTLAKMNDVSKAKEEPADYAKAMTDFATASAEVAAENMAAFTEIAKKVQMETVELMVTAGKDMGQEASAAVQKAASEMAGAAQKAAPAKKPARAK</sequence>
<dbReference type="EMBL" id="SMUV01000072">
    <property type="protein sequence ID" value="TDK43147.1"/>
    <property type="molecule type" value="Genomic_DNA"/>
</dbReference>
<dbReference type="AlphaFoldDB" id="A0A4V6PM27"/>
<reference evidence="3 4" key="1">
    <citation type="submission" date="2019-03" db="EMBL/GenBank/DDBJ databases">
        <title>Ruegeria lutea sp. nov., a novel strain, isolated from marine sediment, the Masan Bay, South Korea.</title>
        <authorList>
            <person name="Kim J."/>
            <person name="Kim D.-Y."/>
            <person name="Lee S.-S."/>
        </authorList>
    </citation>
    <scope>NUCLEOTIDE SEQUENCE [LARGE SCALE GENOMIC DNA]</scope>
    <source>
        <strain evidence="3 4">318-1</strain>
    </source>
</reference>
<dbReference type="OrthoDB" id="7868047at2"/>
<comment type="caution">
    <text evidence="3">The sequence shown here is derived from an EMBL/GenBank/DDBJ whole genome shotgun (WGS) entry which is preliminary data.</text>
</comment>
<dbReference type="InterPro" id="IPR018968">
    <property type="entry name" value="Phasin"/>
</dbReference>
<proteinExistence type="predicted"/>